<evidence type="ECO:0000256" key="1">
    <source>
        <dbReference type="ARBA" id="ARBA00022729"/>
    </source>
</evidence>
<dbReference type="NCBIfam" id="NF008247">
    <property type="entry name" value="PRK11023.1"/>
    <property type="match status" value="1"/>
</dbReference>
<dbReference type="EMBL" id="JMQP01000002">
    <property type="protein sequence ID" value="KIS35158.1"/>
    <property type="molecule type" value="Genomic_DNA"/>
</dbReference>
<dbReference type="PANTHER" id="PTHR34606">
    <property type="entry name" value="BON DOMAIN-CONTAINING PROTEIN"/>
    <property type="match status" value="1"/>
</dbReference>
<dbReference type="PROSITE" id="PS51257">
    <property type="entry name" value="PROKAR_LIPOPROTEIN"/>
    <property type="match status" value="1"/>
</dbReference>
<dbReference type="Pfam" id="PF04972">
    <property type="entry name" value="BON"/>
    <property type="match status" value="2"/>
</dbReference>
<dbReference type="PROSITE" id="PS50914">
    <property type="entry name" value="BON"/>
    <property type="match status" value="2"/>
</dbReference>
<dbReference type="RefSeq" id="WP_005665697.1">
    <property type="nucleotide sequence ID" value="NZ_CP089168.1"/>
</dbReference>
<dbReference type="PATRIC" id="fig|727.582.peg.695"/>
<dbReference type="InterPro" id="IPR007055">
    <property type="entry name" value="BON_dom"/>
</dbReference>
<name>A0A0D0GXG8_HAEIF</name>
<organism evidence="3 4">
    <name type="scientific">Haemophilus influenzae</name>
    <dbReference type="NCBI Taxonomy" id="727"/>
    <lineage>
        <taxon>Bacteria</taxon>
        <taxon>Pseudomonadati</taxon>
        <taxon>Pseudomonadota</taxon>
        <taxon>Gammaproteobacteria</taxon>
        <taxon>Pasteurellales</taxon>
        <taxon>Pasteurellaceae</taxon>
        <taxon>Haemophilus</taxon>
    </lineage>
</organism>
<dbReference type="InterPro" id="IPR014004">
    <property type="entry name" value="Transpt-assoc_nodulatn_dom_bac"/>
</dbReference>
<feature type="domain" description="BON" evidence="2">
    <location>
        <begin position="126"/>
        <end position="193"/>
    </location>
</feature>
<evidence type="ECO:0000313" key="3">
    <source>
        <dbReference type="EMBL" id="KIS35158.1"/>
    </source>
</evidence>
<accession>A0A0D0GXG8</accession>
<dbReference type="Proteomes" id="UP000050700">
    <property type="component" value="Unassembled WGS sequence"/>
</dbReference>
<keyword evidence="1" id="KW-0732">Signal</keyword>
<dbReference type="SMART" id="SM00749">
    <property type="entry name" value="BON"/>
    <property type="match status" value="2"/>
</dbReference>
<protein>
    <submittedName>
        <fullName evidence="3">Osmotically-inducible protein Y</fullName>
    </submittedName>
</protein>
<reference evidence="3 4" key="1">
    <citation type="submission" date="2014-05" db="EMBL/GenBank/DDBJ databases">
        <title>Methylome analysis of the phasevarions of Haemophilus influenzae.</title>
        <authorList>
            <person name="Atack J.M."/>
            <person name="Fox K.L."/>
            <person name="Power P.M."/>
            <person name="Clark T."/>
            <person name="Jurcisek J."/>
            <person name="Korlach J."/>
            <person name="Bakaletz L.O."/>
            <person name="Jennings M.P."/>
        </authorList>
    </citation>
    <scope>NUCLEOTIDE SEQUENCE [LARGE SCALE GENOMIC DNA]</scope>
    <source>
        <strain evidence="3 4">1209</strain>
    </source>
</reference>
<dbReference type="Gene3D" id="3.30.1340.30">
    <property type="match status" value="1"/>
</dbReference>
<dbReference type="InterPro" id="IPR051686">
    <property type="entry name" value="Lipoprotein_DolP"/>
</dbReference>
<proteinExistence type="predicted"/>
<sequence length="193" mass="20431">MTLSPLKKLAILLGATIFLQGCVAAVIGGGAVAAKVATDPRTTGTQIDDETLEFKVENAVEKDAQIKAEGRVNAVSYNGRVLLIGQVPNSDVKDTATALAKGVKGVNEVYNELTVSSKISFAQISKDSWLTTQVKSKMFVDGRVKATDVKVISENGEVFLLGNVTQSQANVAADIASKISGVKKVIKVFKYLD</sequence>
<dbReference type="AlphaFoldDB" id="A0A0D0GXG8"/>
<dbReference type="PANTHER" id="PTHR34606:SF4">
    <property type="entry name" value="OUTER MEMBRANE LIPOPROTEIN DOLP"/>
    <property type="match status" value="1"/>
</dbReference>
<comment type="caution">
    <text evidence="3">The sequence shown here is derived from an EMBL/GenBank/DDBJ whole genome shotgun (WGS) entry which is preliminary data.</text>
</comment>
<feature type="domain" description="BON" evidence="2">
    <location>
        <begin position="48"/>
        <end position="117"/>
    </location>
</feature>
<evidence type="ECO:0000313" key="4">
    <source>
        <dbReference type="Proteomes" id="UP000050700"/>
    </source>
</evidence>
<gene>
    <name evidence="3" type="primary">osmY_1</name>
    <name evidence="3" type="ORF">NTHI1209_00761</name>
</gene>
<evidence type="ECO:0000259" key="2">
    <source>
        <dbReference type="PROSITE" id="PS50914"/>
    </source>
</evidence>